<feature type="compositionally biased region" description="Basic and acidic residues" evidence="1">
    <location>
        <begin position="223"/>
        <end position="235"/>
    </location>
</feature>
<dbReference type="AlphaFoldDB" id="A0A6C0LFZ3"/>
<dbReference type="EMBL" id="MN740497">
    <property type="protein sequence ID" value="QHU29849.1"/>
    <property type="molecule type" value="Genomic_DNA"/>
</dbReference>
<sequence length="306" mass="33694">MPMTTKSGLLLLIILLTFFLVVYCFKKSEGMCSIEKAMDDNDITIFYGSFGAVGVKTASTGDKIIVSVKKNEQVPDNTTFSLYGENGESITIHKGEDEVYLIVNDDSLHNKESPINDTTLTYYGRNGSVIVTTSIDGSMTIDNYNVKYNHDETSINTFYGPNGVRVDIIRTPDGQLNIANGNSKNNINISKNPLNDYVRKTEMFPMISSPTCQSIDSCEHVDSTCNKESDKESKSNDSTTSDNEKNNMAKRDELILKDNSGNVAVRNMQGNTVSAKPGSQNKIGKYLGDNSITSEPLPMLNNFSSF</sequence>
<reference evidence="2" key="1">
    <citation type="journal article" date="2020" name="Nature">
        <title>Giant virus diversity and host interactions through global metagenomics.</title>
        <authorList>
            <person name="Schulz F."/>
            <person name="Roux S."/>
            <person name="Paez-Espino D."/>
            <person name="Jungbluth S."/>
            <person name="Walsh D.A."/>
            <person name="Denef V.J."/>
            <person name="McMahon K.D."/>
            <person name="Konstantinidis K.T."/>
            <person name="Eloe-Fadrosh E.A."/>
            <person name="Kyrpides N.C."/>
            <person name="Woyke T."/>
        </authorList>
    </citation>
    <scope>NUCLEOTIDE SEQUENCE</scope>
    <source>
        <strain evidence="2">GVMAG-M-3300027810-10</strain>
    </source>
</reference>
<feature type="region of interest" description="Disordered" evidence="1">
    <location>
        <begin position="223"/>
        <end position="257"/>
    </location>
</feature>
<evidence type="ECO:0000313" key="2">
    <source>
        <dbReference type="EMBL" id="QHU29849.1"/>
    </source>
</evidence>
<name>A0A6C0LFZ3_9ZZZZ</name>
<accession>A0A6C0LFZ3</accession>
<evidence type="ECO:0000256" key="1">
    <source>
        <dbReference type="SAM" id="MobiDB-lite"/>
    </source>
</evidence>
<organism evidence="2">
    <name type="scientific">viral metagenome</name>
    <dbReference type="NCBI Taxonomy" id="1070528"/>
    <lineage>
        <taxon>unclassified sequences</taxon>
        <taxon>metagenomes</taxon>
        <taxon>organismal metagenomes</taxon>
    </lineage>
</organism>
<feature type="compositionally biased region" description="Basic and acidic residues" evidence="1">
    <location>
        <begin position="242"/>
        <end position="256"/>
    </location>
</feature>
<proteinExistence type="predicted"/>
<protein>
    <submittedName>
        <fullName evidence="2">Uncharacterized protein</fullName>
    </submittedName>
</protein>